<organism evidence="1 2">
    <name type="scientific">Vibrio palustris</name>
    <dbReference type="NCBI Taxonomy" id="1918946"/>
    <lineage>
        <taxon>Bacteria</taxon>
        <taxon>Pseudomonadati</taxon>
        <taxon>Pseudomonadota</taxon>
        <taxon>Gammaproteobacteria</taxon>
        <taxon>Vibrionales</taxon>
        <taxon>Vibrionaceae</taxon>
        <taxon>Vibrio</taxon>
    </lineage>
</organism>
<gene>
    <name evidence="1" type="ORF">VPAL9027_02667</name>
</gene>
<evidence type="ECO:0000313" key="1">
    <source>
        <dbReference type="EMBL" id="SJL84671.1"/>
    </source>
</evidence>
<dbReference type="Proteomes" id="UP000189475">
    <property type="component" value="Unassembled WGS sequence"/>
</dbReference>
<dbReference type="RefSeq" id="WP_077315017.1">
    <property type="nucleotide sequence ID" value="NZ_AP024888.1"/>
</dbReference>
<dbReference type="OrthoDB" id="5899365at2"/>
<proteinExistence type="predicted"/>
<protein>
    <submittedName>
        <fullName evidence="1">Uncharacterized protein</fullName>
    </submittedName>
</protein>
<accession>A0A1R4B721</accession>
<name>A0A1R4B721_9VIBR</name>
<dbReference type="AlphaFoldDB" id="A0A1R4B721"/>
<dbReference type="STRING" id="1918946.VPAL9027_02667"/>
<keyword evidence="2" id="KW-1185">Reference proteome</keyword>
<evidence type="ECO:0000313" key="2">
    <source>
        <dbReference type="Proteomes" id="UP000189475"/>
    </source>
</evidence>
<dbReference type="EMBL" id="FUFT01000005">
    <property type="protein sequence ID" value="SJL84671.1"/>
    <property type="molecule type" value="Genomic_DNA"/>
</dbReference>
<sequence length="67" mass="7585">MHDSEIVVEKTPHQVDSDVDCISSRLGVAYVTEREEQALTEIELNRAKIVLVDENGKIIQLPTKNEH</sequence>
<reference evidence="1 2" key="1">
    <citation type="submission" date="2017-02" db="EMBL/GenBank/DDBJ databases">
        <authorList>
            <person name="Peterson S.W."/>
        </authorList>
    </citation>
    <scope>NUCLEOTIDE SEQUENCE [LARGE SCALE GENOMIC DNA]</scope>
    <source>
        <strain evidence="1 2">CECT 9027</strain>
    </source>
</reference>